<dbReference type="STRING" id="1108045.GORHZ_069_00940"/>
<dbReference type="EMBL" id="BAHC01000069">
    <property type="protein sequence ID" value="GAB89715.1"/>
    <property type="molecule type" value="Genomic_DNA"/>
</dbReference>
<feature type="transmembrane region" description="Helical" evidence="1">
    <location>
        <begin position="67"/>
        <end position="89"/>
    </location>
</feature>
<keyword evidence="1" id="KW-1133">Transmembrane helix</keyword>
<protein>
    <submittedName>
        <fullName evidence="2">Uncharacterized protein</fullName>
    </submittedName>
</protein>
<comment type="caution">
    <text evidence="2">The sequence shown here is derived from an EMBL/GenBank/DDBJ whole genome shotgun (WGS) entry which is preliminary data.</text>
</comment>
<sequence length="221" mass="23285">MRFSIGRWIGLVTAAESVGFLIPASALALTTTFDFPPWAAWITVVVFGAGEGALLGLGQAMALRPTLLAVPVVRWVAATAVAASFAWSLGMLPSTLDDSGVDVDFGHPVVWVVMGVGGIALLLSIPTAQYLVLRGRVFGAVWWIPVNVAAWSVGLMFTFLPSPFVDETTPGWVMAVAFAGAGVCMAATVATITGLWWRRRDRALSSANRTQESGTCSNLGT</sequence>
<keyword evidence="3" id="KW-1185">Reference proteome</keyword>
<feature type="transmembrane region" description="Helical" evidence="1">
    <location>
        <begin position="38"/>
        <end position="55"/>
    </location>
</feature>
<keyword evidence="1" id="KW-0812">Transmembrane</keyword>
<reference evidence="2 3" key="1">
    <citation type="submission" date="2012-08" db="EMBL/GenBank/DDBJ databases">
        <title>Whole genome shotgun sequence of Gordonia rhizosphera NBRC 16068.</title>
        <authorList>
            <person name="Takarada H."/>
            <person name="Isaki S."/>
            <person name="Hosoyama A."/>
            <person name="Tsuchikane K."/>
            <person name="Katsumata H."/>
            <person name="Baba S."/>
            <person name="Ohji S."/>
            <person name="Yamazaki S."/>
            <person name="Fujita N."/>
        </authorList>
    </citation>
    <scope>NUCLEOTIDE SEQUENCE [LARGE SCALE GENOMIC DNA]</scope>
    <source>
        <strain evidence="2 3">NBRC 16068</strain>
    </source>
</reference>
<evidence type="ECO:0000313" key="3">
    <source>
        <dbReference type="Proteomes" id="UP000008363"/>
    </source>
</evidence>
<dbReference type="Proteomes" id="UP000008363">
    <property type="component" value="Unassembled WGS sequence"/>
</dbReference>
<keyword evidence="1" id="KW-0472">Membrane</keyword>
<dbReference type="eggNOG" id="ENOG5032W6J">
    <property type="taxonomic scope" value="Bacteria"/>
</dbReference>
<organism evidence="2 3">
    <name type="scientific">Gordonia rhizosphera NBRC 16068</name>
    <dbReference type="NCBI Taxonomy" id="1108045"/>
    <lineage>
        <taxon>Bacteria</taxon>
        <taxon>Bacillati</taxon>
        <taxon>Actinomycetota</taxon>
        <taxon>Actinomycetes</taxon>
        <taxon>Mycobacteriales</taxon>
        <taxon>Gordoniaceae</taxon>
        <taxon>Gordonia</taxon>
    </lineage>
</organism>
<feature type="transmembrane region" description="Helical" evidence="1">
    <location>
        <begin position="140"/>
        <end position="160"/>
    </location>
</feature>
<accession>K6VS23</accession>
<proteinExistence type="predicted"/>
<gene>
    <name evidence="2" type="ORF">GORHZ_069_00940</name>
</gene>
<feature type="transmembrane region" description="Helical" evidence="1">
    <location>
        <begin position="109"/>
        <end position="133"/>
    </location>
</feature>
<feature type="transmembrane region" description="Helical" evidence="1">
    <location>
        <begin position="172"/>
        <end position="197"/>
    </location>
</feature>
<dbReference type="AlphaFoldDB" id="K6VS23"/>
<evidence type="ECO:0000256" key="1">
    <source>
        <dbReference type="SAM" id="Phobius"/>
    </source>
</evidence>
<dbReference type="RefSeq" id="WP_006331913.1">
    <property type="nucleotide sequence ID" value="NZ_BAHC01000069.1"/>
</dbReference>
<name>K6VS23_9ACTN</name>
<evidence type="ECO:0000313" key="2">
    <source>
        <dbReference type="EMBL" id="GAB89715.1"/>
    </source>
</evidence>